<keyword evidence="1 3" id="KW-0732">Signal</keyword>
<organism evidence="4 5">
    <name type="scientific">Saccoglossus kowalevskii</name>
    <name type="common">Acorn worm</name>
    <dbReference type="NCBI Taxonomy" id="10224"/>
    <lineage>
        <taxon>Eukaryota</taxon>
        <taxon>Metazoa</taxon>
        <taxon>Hemichordata</taxon>
        <taxon>Enteropneusta</taxon>
        <taxon>Harrimaniidae</taxon>
        <taxon>Saccoglossus</taxon>
    </lineage>
</organism>
<accession>A0ABM0MX89</accession>
<keyword evidence="2" id="KW-0677">Repeat</keyword>
<dbReference type="InterPro" id="IPR051295">
    <property type="entry name" value="LGI_related"/>
</dbReference>
<dbReference type="InterPro" id="IPR009039">
    <property type="entry name" value="EAR"/>
</dbReference>
<feature type="signal peptide" evidence="3">
    <location>
        <begin position="1"/>
        <end position="27"/>
    </location>
</feature>
<dbReference type="RefSeq" id="XP_006824630.1">
    <property type="nucleotide sequence ID" value="XM_006824567.1"/>
</dbReference>
<dbReference type="Proteomes" id="UP000694865">
    <property type="component" value="Unplaced"/>
</dbReference>
<dbReference type="PANTHER" id="PTHR24367">
    <property type="entry name" value="LEUCINE-RICH REPEAT-CONTAINING PROTEIN"/>
    <property type="match status" value="1"/>
</dbReference>
<dbReference type="PROSITE" id="PS50912">
    <property type="entry name" value="EAR"/>
    <property type="match status" value="2"/>
</dbReference>
<dbReference type="PANTHER" id="PTHR24367:SF318">
    <property type="entry name" value="LEUCINE-RICH GLIOMA-INACTIVATED PROTEIN 1-LIKE"/>
    <property type="match status" value="1"/>
</dbReference>
<evidence type="ECO:0000256" key="3">
    <source>
        <dbReference type="SAM" id="SignalP"/>
    </source>
</evidence>
<feature type="chain" id="PRO_5047473137" evidence="3">
    <location>
        <begin position="28"/>
        <end position="416"/>
    </location>
</feature>
<evidence type="ECO:0000256" key="1">
    <source>
        <dbReference type="ARBA" id="ARBA00022729"/>
    </source>
</evidence>
<name>A0ABM0MX89_SACKO</name>
<proteinExistence type="predicted"/>
<gene>
    <name evidence="5" type="primary">LOC102805335</name>
</gene>
<dbReference type="GeneID" id="102805335"/>
<evidence type="ECO:0000313" key="5">
    <source>
        <dbReference type="RefSeq" id="XP_006824630.1"/>
    </source>
</evidence>
<keyword evidence="4" id="KW-1185">Reference proteome</keyword>
<protein>
    <submittedName>
        <fullName evidence="5">Leucine-rich repeat LGI family member 3-like</fullName>
    </submittedName>
</protein>
<evidence type="ECO:0000313" key="4">
    <source>
        <dbReference type="Proteomes" id="UP000694865"/>
    </source>
</evidence>
<sequence length="416" mass="47794">MSWMLLATNICNILIQYHILVSGAVQGYDVDTVCSDNQALVQLPGGQQLCLNTELNGFVPYGDIDCGSEVLSIRSFHIEREAYVAIADRDNDAVLIYKWHDQTFIYHQTIDVPAVLSLEIFRIHNDTYLGTAAYRTGSIDTLYQIVQIVGLQILTQPVIYKWKENESTFIEFQRLNVLEAKTLKFVEFSQSRDITKYFLIATNGSYANTTLYEWDSDGFGVVHHLHAKSKHVAFIQENYQFWMILTSDRGTTVWKWTGQHFYVLKSASINLKAPDSVSLDTANFHHITFICMVDKRRQLPVYITKWHSEQEQFILVENLKHHHATTCQFVNYAGQLYLLTGSRLGANIYKYDQVFNNFHLIDELDGISHVTATEHVNINGVLYLLLKVKSRQYTNDGRVSDVCRYYQGQLVFLNAG</sequence>
<reference evidence="5" key="1">
    <citation type="submission" date="2025-08" db="UniProtKB">
        <authorList>
            <consortium name="RefSeq"/>
        </authorList>
    </citation>
    <scope>IDENTIFICATION</scope>
    <source>
        <tissue evidence="5">Testes</tissue>
    </source>
</reference>
<evidence type="ECO:0000256" key="2">
    <source>
        <dbReference type="ARBA" id="ARBA00022737"/>
    </source>
</evidence>